<organism evidence="1 2">
    <name type="scientific">Ameca splendens</name>
    <dbReference type="NCBI Taxonomy" id="208324"/>
    <lineage>
        <taxon>Eukaryota</taxon>
        <taxon>Metazoa</taxon>
        <taxon>Chordata</taxon>
        <taxon>Craniata</taxon>
        <taxon>Vertebrata</taxon>
        <taxon>Euteleostomi</taxon>
        <taxon>Actinopterygii</taxon>
        <taxon>Neopterygii</taxon>
        <taxon>Teleostei</taxon>
        <taxon>Neoteleostei</taxon>
        <taxon>Acanthomorphata</taxon>
        <taxon>Ovalentaria</taxon>
        <taxon>Atherinomorphae</taxon>
        <taxon>Cyprinodontiformes</taxon>
        <taxon>Goodeidae</taxon>
        <taxon>Ameca</taxon>
    </lineage>
</organism>
<dbReference type="EMBL" id="JAHRIP010050015">
    <property type="protein sequence ID" value="MEQ2300643.1"/>
    <property type="molecule type" value="Genomic_DNA"/>
</dbReference>
<evidence type="ECO:0000313" key="2">
    <source>
        <dbReference type="Proteomes" id="UP001469553"/>
    </source>
</evidence>
<accession>A0ABV0Z378</accession>
<protein>
    <submittedName>
        <fullName evidence="1">Uncharacterized protein</fullName>
    </submittedName>
</protein>
<proteinExistence type="predicted"/>
<comment type="caution">
    <text evidence="1">The sequence shown here is derived from an EMBL/GenBank/DDBJ whole genome shotgun (WGS) entry which is preliminary data.</text>
</comment>
<sequence>MSFYQTKEAGHQCMPSLSYFYYVLRWVSGATVTRNPYSVHLSHCVLRQDTSFALPDDGGQRSRWCRLYGSLNSVSLPLGSFGYNVAYHCLCECVYEWVDG</sequence>
<gene>
    <name evidence="1" type="ORF">AMECASPLE_027839</name>
</gene>
<name>A0ABV0Z378_9TELE</name>
<reference evidence="1 2" key="1">
    <citation type="submission" date="2021-06" db="EMBL/GenBank/DDBJ databases">
        <authorList>
            <person name="Palmer J.M."/>
        </authorList>
    </citation>
    <scope>NUCLEOTIDE SEQUENCE [LARGE SCALE GENOMIC DNA]</scope>
    <source>
        <strain evidence="1 2">AS_MEX2019</strain>
        <tissue evidence="1">Muscle</tissue>
    </source>
</reference>
<keyword evidence="2" id="KW-1185">Reference proteome</keyword>
<evidence type="ECO:0000313" key="1">
    <source>
        <dbReference type="EMBL" id="MEQ2300643.1"/>
    </source>
</evidence>
<dbReference type="Proteomes" id="UP001469553">
    <property type="component" value="Unassembled WGS sequence"/>
</dbReference>